<evidence type="ECO:0000313" key="1">
    <source>
        <dbReference type="EMBL" id="KAL2508640.1"/>
    </source>
</evidence>
<proteinExistence type="predicted"/>
<dbReference type="Proteomes" id="UP001604277">
    <property type="component" value="Unassembled WGS sequence"/>
</dbReference>
<evidence type="ECO:0000313" key="2">
    <source>
        <dbReference type="Proteomes" id="UP001604277"/>
    </source>
</evidence>
<sequence length="121" mass="13858">MVTILTVLERDVAPPQLAVETQLVEYLSPLETAHPSHQPTSVNLEDLLNEKVEVKITSRKNIGQPIYIKEDLFSAEFMTIPLLPMFKEPSDKFDGTIDPIDHIRTFQDWIRLHGWSDTNVC</sequence>
<comment type="caution">
    <text evidence="1">The sequence shown here is derived from an EMBL/GenBank/DDBJ whole genome shotgun (WGS) entry which is preliminary data.</text>
</comment>
<reference evidence="2" key="1">
    <citation type="submission" date="2024-07" db="EMBL/GenBank/DDBJ databases">
        <title>Two chromosome-level genome assemblies of Korean endemic species Abeliophyllum distichum and Forsythia ovata (Oleaceae).</title>
        <authorList>
            <person name="Jang H."/>
        </authorList>
    </citation>
    <scope>NUCLEOTIDE SEQUENCE [LARGE SCALE GENOMIC DNA]</scope>
</reference>
<accession>A0ABD1T7S5</accession>
<keyword evidence="2" id="KW-1185">Reference proteome</keyword>
<name>A0ABD1T7S5_9LAMI</name>
<dbReference type="EMBL" id="JBFOLJ010000009">
    <property type="protein sequence ID" value="KAL2508640.1"/>
    <property type="molecule type" value="Genomic_DNA"/>
</dbReference>
<gene>
    <name evidence="1" type="ORF">Fot_32287</name>
</gene>
<organism evidence="1 2">
    <name type="scientific">Forsythia ovata</name>
    <dbReference type="NCBI Taxonomy" id="205694"/>
    <lineage>
        <taxon>Eukaryota</taxon>
        <taxon>Viridiplantae</taxon>
        <taxon>Streptophyta</taxon>
        <taxon>Embryophyta</taxon>
        <taxon>Tracheophyta</taxon>
        <taxon>Spermatophyta</taxon>
        <taxon>Magnoliopsida</taxon>
        <taxon>eudicotyledons</taxon>
        <taxon>Gunneridae</taxon>
        <taxon>Pentapetalae</taxon>
        <taxon>asterids</taxon>
        <taxon>lamiids</taxon>
        <taxon>Lamiales</taxon>
        <taxon>Oleaceae</taxon>
        <taxon>Forsythieae</taxon>
        <taxon>Forsythia</taxon>
    </lineage>
</organism>
<protein>
    <submittedName>
        <fullName evidence="1">Uncharacterized protein</fullName>
    </submittedName>
</protein>
<dbReference type="AlphaFoldDB" id="A0ABD1T7S5"/>